<keyword evidence="7" id="KW-1185">Reference proteome</keyword>
<dbReference type="GO" id="GO:0004519">
    <property type="term" value="F:endonuclease activity"/>
    <property type="evidence" value="ECO:0007669"/>
    <property type="project" value="UniProtKB-KW"/>
</dbReference>
<keyword evidence="6" id="KW-0255">Endonuclease</keyword>
<dbReference type="PANTHER" id="PTHR41286">
    <property type="entry name" value="HNH NUCLEASE YAJD-RELATED"/>
    <property type="match status" value="1"/>
</dbReference>
<dbReference type="InterPro" id="IPR003615">
    <property type="entry name" value="HNH_nuc"/>
</dbReference>
<sequence>MAVKPKRPCGKAGCRNLASGRYCAEHAHLAEVQKRERHKHYDQHKRDKQATAFYGSKEWDRLRRARMGMDHGLCQDCLQEKRITMADVVDHIKPIRWFWDMRLVVSNLRSLCHLHHNIKTAEDVRKYGR</sequence>
<comment type="caution">
    <text evidence="6">The sequence shown here is derived from an EMBL/GenBank/DDBJ whole genome shotgun (WGS) entry which is preliminary data.</text>
</comment>
<gene>
    <name evidence="6" type="ORF">WMW72_34065</name>
</gene>
<accession>A0ABU9DVL4</accession>
<dbReference type="Gene3D" id="1.10.30.50">
    <property type="match status" value="1"/>
</dbReference>
<evidence type="ECO:0000256" key="4">
    <source>
        <dbReference type="ARBA" id="ARBA00040194"/>
    </source>
</evidence>
<dbReference type="InterPro" id="IPR002711">
    <property type="entry name" value="HNH"/>
</dbReference>
<dbReference type="SMART" id="SM00507">
    <property type="entry name" value="HNHc"/>
    <property type="match status" value="1"/>
</dbReference>
<dbReference type="Proteomes" id="UP001469365">
    <property type="component" value="Unassembled WGS sequence"/>
</dbReference>
<keyword evidence="1" id="KW-0540">Nuclease</keyword>
<evidence type="ECO:0000256" key="2">
    <source>
        <dbReference type="ARBA" id="ARBA00022801"/>
    </source>
</evidence>
<protein>
    <recommendedName>
        <fullName evidence="4">Putative HNH nuclease YajD</fullName>
    </recommendedName>
</protein>
<dbReference type="PANTHER" id="PTHR41286:SF1">
    <property type="entry name" value="HNH NUCLEASE YAJD-RELATED"/>
    <property type="match status" value="1"/>
</dbReference>
<proteinExistence type="inferred from homology"/>
<evidence type="ECO:0000256" key="3">
    <source>
        <dbReference type="ARBA" id="ARBA00038412"/>
    </source>
</evidence>
<reference evidence="6 7" key="1">
    <citation type="submission" date="2024-04" db="EMBL/GenBank/DDBJ databases">
        <title>draft genome sequnece of Paenibacillus filicis.</title>
        <authorList>
            <person name="Kim D.-U."/>
        </authorList>
    </citation>
    <scope>NUCLEOTIDE SEQUENCE [LARGE SCALE GENOMIC DNA]</scope>
    <source>
        <strain evidence="6 7">KACC14197</strain>
    </source>
</reference>
<organism evidence="6 7">
    <name type="scientific">Paenibacillus filicis</name>
    <dbReference type="NCBI Taxonomy" id="669464"/>
    <lineage>
        <taxon>Bacteria</taxon>
        <taxon>Bacillati</taxon>
        <taxon>Bacillota</taxon>
        <taxon>Bacilli</taxon>
        <taxon>Bacillales</taxon>
        <taxon>Paenibacillaceae</taxon>
        <taxon>Paenibacillus</taxon>
    </lineage>
</organism>
<dbReference type="Pfam" id="PF01844">
    <property type="entry name" value="HNH"/>
    <property type="match status" value="1"/>
</dbReference>
<evidence type="ECO:0000313" key="6">
    <source>
        <dbReference type="EMBL" id="MEK8132920.1"/>
    </source>
</evidence>
<evidence type="ECO:0000256" key="1">
    <source>
        <dbReference type="ARBA" id="ARBA00022722"/>
    </source>
</evidence>
<name>A0ABU9DVL4_9BACL</name>
<keyword evidence="2" id="KW-0378">Hydrolase</keyword>
<comment type="similarity">
    <text evidence="3">Belongs to the HNH nuclease family.</text>
</comment>
<dbReference type="RefSeq" id="WP_341420046.1">
    <property type="nucleotide sequence ID" value="NZ_JBBPCC010000038.1"/>
</dbReference>
<evidence type="ECO:0000313" key="7">
    <source>
        <dbReference type="Proteomes" id="UP001469365"/>
    </source>
</evidence>
<feature type="domain" description="HNH nuclease" evidence="5">
    <location>
        <begin position="61"/>
        <end position="117"/>
    </location>
</feature>
<evidence type="ECO:0000259" key="5">
    <source>
        <dbReference type="SMART" id="SM00507"/>
    </source>
</evidence>
<dbReference type="EMBL" id="JBBPCC010000038">
    <property type="protein sequence ID" value="MEK8132920.1"/>
    <property type="molecule type" value="Genomic_DNA"/>
</dbReference>